<accession>A0A8S5P8R9</accession>
<protein>
    <submittedName>
        <fullName evidence="1">Uncharacterized protein</fullName>
    </submittedName>
</protein>
<dbReference type="EMBL" id="BK015347">
    <property type="protein sequence ID" value="DAE02596.1"/>
    <property type="molecule type" value="Genomic_DNA"/>
</dbReference>
<sequence length="54" mass="6171">MNKADLKFLRKAGFNIAFGVIVGKELGEFVTQVAYRFAIKMMDKKMPESNKTEE</sequence>
<proteinExistence type="predicted"/>
<name>A0A8S5P8R9_9CAUD</name>
<evidence type="ECO:0000313" key="1">
    <source>
        <dbReference type="EMBL" id="DAE02596.1"/>
    </source>
</evidence>
<reference evidence="1" key="1">
    <citation type="journal article" date="2021" name="Proc. Natl. Acad. Sci. U.S.A.">
        <title>A Catalog of Tens of Thousands of Viruses from Human Metagenomes Reveals Hidden Associations with Chronic Diseases.</title>
        <authorList>
            <person name="Tisza M.J."/>
            <person name="Buck C.B."/>
        </authorList>
    </citation>
    <scope>NUCLEOTIDE SEQUENCE</scope>
    <source>
        <strain evidence="1">CtmYS12</strain>
    </source>
</reference>
<organism evidence="1">
    <name type="scientific">Siphoviridae sp. ctmYS12</name>
    <dbReference type="NCBI Taxonomy" id="2825652"/>
    <lineage>
        <taxon>Viruses</taxon>
        <taxon>Duplodnaviria</taxon>
        <taxon>Heunggongvirae</taxon>
        <taxon>Uroviricota</taxon>
        <taxon>Caudoviricetes</taxon>
    </lineage>
</organism>